<gene>
    <name evidence="3" type="ORF">chiPu_0019965</name>
</gene>
<dbReference type="OMA" id="EDSANWA"/>
<feature type="region of interest" description="Disordered" evidence="1">
    <location>
        <begin position="864"/>
        <end position="1009"/>
    </location>
</feature>
<dbReference type="InterPro" id="IPR032756">
    <property type="entry name" value="DUF4685"/>
</dbReference>
<feature type="compositionally biased region" description="Basic and acidic residues" evidence="1">
    <location>
        <begin position="722"/>
        <end position="731"/>
    </location>
</feature>
<feature type="compositionally biased region" description="Basic and acidic residues" evidence="1">
    <location>
        <begin position="433"/>
        <end position="447"/>
    </location>
</feature>
<name>A0A401RTL7_CHIPU</name>
<feature type="region of interest" description="Disordered" evidence="1">
    <location>
        <begin position="296"/>
        <end position="523"/>
    </location>
</feature>
<protein>
    <recommendedName>
        <fullName evidence="2">DUF4685 domain-containing protein</fullName>
    </recommendedName>
</protein>
<feature type="compositionally biased region" description="Basic and acidic residues" evidence="1">
    <location>
        <begin position="302"/>
        <end position="312"/>
    </location>
</feature>
<keyword evidence="4" id="KW-1185">Reference proteome</keyword>
<feature type="domain" description="DUF4685" evidence="2">
    <location>
        <begin position="340"/>
        <end position="451"/>
    </location>
</feature>
<evidence type="ECO:0000313" key="4">
    <source>
        <dbReference type="Proteomes" id="UP000287033"/>
    </source>
</evidence>
<dbReference type="Pfam" id="PF15737">
    <property type="entry name" value="DUF4685"/>
    <property type="match status" value="1"/>
</dbReference>
<evidence type="ECO:0000313" key="3">
    <source>
        <dbReference type="EMBL" id="GCC21493.1"/>
    </source>
</evidence>
<feature type="compositionally biased region" description="Basic and acidic residues" evidence="1">
    <location>
        <begin position="83"/>
        <end position="109"/>
    </location>
</feature>
<feature type="compositionally biased region" description="Pro residues" evidence="1">
    <location>
        <begin position="152"/>
        <end position="163"/>
    </location>
</feature>
<dbReference type="AlphaFoldDB" id="A0A401RTL7"/>
<evidence type="ECO:0000259" key="2">
    <source>
        <dbReference type="Pfam" id="PF15737"/>
    </source>
</evidence>
<evidence type="ECO:0000256" key="1">
    <source>
        <dbReference type="SAM" id="MobiDB-lite"/>
    </source>
</evidence>
<organism evidence="3 4">
    <name type="scientific">Chiloscyllium punctatum</name>
    <name type="common">Brownbanded bambooshark</name>
    <name type="synonym">Hemiscyllium punctatum</name>
    <dbReference type="NCBI Taxonomy" id="137246"/>
    <lineage>
        <taxon>Eukaryota</taxon>
        <taxon>Metazoa</taxon>
        <taxon>Chordata</taxon>
        <taxon>Craniata</taxon>
        <taxon>Vertebrata</taxon>
        <taxon>Chondrichthyes</taxon>
        <taxon>Elasmobranchii</taxon>
        <taxon>Galeomorphii</taxon>
        <taxon>Galeoidea</taxon>
        <taxon>Orectolobiformes</taxon>
        <taxon>Hemiscylliidae</taxon>
        <taxon>Chiloscyllium</taxon>
    </lineage>
</organism>
<feature type="compositionally biased region" description="Basic and acidic residues" evidence="1">
    <location>
        <begin position="677"/>
        <end position="687"/>
    </location>
</feature>
<feature type="compositionally biased region" description="Polar residues" evidence="1">
    <location>
        <begin position="778"/>
        <end position="788"/>
    </location>
</feature>
<dbReference type="OrthoDB" id="10058001at2759"/>
<feature type="compositionally biased region" description="Polar residues" evidence="1">
    <location>
        <begin position="1016"/>
        <end position="1025"/>
    </location>
</feature>
<feature type="region of interest" description="Disordered" evidence="1">
    <location>
        <begin position="1"/>
        <end position="225"/>
    </location>
</feature>
<accession>A0A401RTL7</accession>
<feature type="compositionally biased region" description="Polar residues" evidence="1">
    <location>
        <begin position="983"/>
        <end position="999"/>
    </location>
</feature>
<feature type="compositionally biased region" description="Polar residues" evidence="1">
    <location>
        <begin position="61"/>
        <end position="71"/>
    </location>
</feature>
<dbReference type="STRING" id="137246.A0A401RTL7"/>
<feature type="compositionally biased region" description="Basic and acidic residues" evidence="1">
    <location>
        <begin position="352"/>
        <end position="365"/>
    </location>
</feature>
<feature type="compositionally biased region" description="Basic and acidic residues" evidence="1">
    <location>
        <begin position="702"/>
        <end position="712"/>
    </location>
</feature>
<comment type="caution">
    <text evidence="3">The sequence shown here is derived from an EMBL/GenBank/DDBJ whole genome shotgun (WGS) entry which is preliminary data.</text>
</comment>
<dbReference type="EMBL" id="BEZZ01002262">
    <property type="protein sequence ID" value="GCC21493.1"/>
    <property type="molecule type" value="Genomic_DNA"/>
</dbReference>
<dbReference type="Proteomes" id="UP000287033">
    <property type="component" value="Unassembled WGS sequence"/>
</dbReference>
<proteinExistence type="predicted"/>
<reference evidence="3 4" key="1">
    <citation type="journal article" date="2018" name="Nat. Ecol. Evol.">
        <title>Shark genomes provide insights into elasmobranch evolution and the origin of vertebrates.</title>
        <authorList>
            <person name="Hara Y"/>
            <person name="Yamaguchi K"/>
            <person name="Onimaru K"/>
            <person name="Kadota M"/>
            <person name="Koyanagi M"/>
            <person name="Keeley SD"/>
            <person name="Tatsumi K"/>
            <person name="Tanaka K"/>
            <person name="Motone F"/>
            <person name="Kageyama Y"/>
            <person name="Nozu R"/>
            <person name="Adachi N"/>
            <person name="Nishimura O"/>
            <person name="Nakagawa R"/>
            <person name="Tanegashima C"/>
            <person name="Kiyatake I"/>
            <person name="Matsumoto R"/>
            <person name="Murakumo K"/>
            <person name="Nishida K"/>
            <person name="Terakita A"/>
            <person name="Kuratani S"/>
            <person name="Sato K"/>
            <person name="Hyodo S Kuraku.S."/>
        </authorList>
    </citation>
    <scope>NUCLEOTIDE SEQUENCE [LARGE SCALE GENOMIC DNA]</scope>
</reference>
<feature type="region of interest" description="Disordered" evidence="1">
    <location>
        <begin position="667"/>
        <end position="852"/>
    </location>
</feature>
<sequence length="1035" mass="110225">MAESEVVPGGQRPRLRERRDTTGVSAARKGRRGTGSASLWEDSANWASPKNRPHPGAPALPTNQQLWTGVRSSGRAAPIPQVEGRDCPDLGEGRERGRSQKDREPRRTYLTDSVLGCQEPLVVGEGEALSQGTDPGLARREWPGTGSRGDPPRPTGDIPPPKPAAKNWRPPRGFWKVLGRENAPPGDRPGAPHDVIAREETESTISSEHASSHPGGGPRAVSEGEKWSACRLGQLEALWRTDSWESVGSNASLVSLSERVEMNRSFLKRMLRPASWQPGPGLEDQLQEDPAAHVCHRQPRLPGDHTLPENKRVKQGCGAVQSDSDWDSGISLQESDPGLRAFVSPSQLPLSRRHEQAKQLLERARMKARTSPLKADHSILPIERSPRDARTDGSSSPKRGPPSRERFCPNSDSSSGDSHCRPRKKRGQSPSRVRFEDESTQEAEVRHQLRRRGGVEPSGHLATGGLVPDPRFPADQLARKERSPKAGSGEASKPHAANPQPRALWRGPATPRANGEVPGGGATAPRANTAFCIDGKCSSCGCYIISEPAVCEPPSYEFPDVRVGAQDEEAYHRLDAPRDPARSLRAGARDAVCSLSPIPIPCSVLTSGPRITIEPIKETYIGDVTSIDDIPVTGIPAGSPGHAERKDCKDRKVLPCYYAVVSGSDGGRAGDVGVPAREVDLPRKGLRENGATSDLGSAPSDGRSKPSGETGERGGVSGQRCRSIDRADKPGRCAVSKQVARVCGPGDSPKAGPSSEQLPGKPSLCKQRPLPLPLVRSGCSSDQTQAVSSLPCPPLSLQDGTGGPGNGQFAKDRDGPQEPGTTDPALPPNLPGQTCGRQPLLKRPSKGKSGLCQQGRVAIVRTDSPVTHRGTCPSLRSRLLPRDGAGTLPESPALPEASSLQPGRQVPWDHTLAVGSSGPAAHLVPGSDPTPLRETLNAGPGQSSIGWTPDLRGPSTVTHQPIDPNGGLPASEHQGGDLEASRIGNSWSVPGSERMSTSEDAAEKRLNKPGEWTTHIISESLNPQEGQCRAYGVYQ</sequence>
<feature type="region of interest" description="Disordered" evidence="1">
    <location>
        <begin position="1016"/>
        <end position="1035"/>
    </location>
</feature>